<proteinExistence type="predicted"/>
<evidence type="ECO:0000313" key="2">
    <source>
        <dbReference type="Proteomes" id="UP001214250"/>
    </source>
</evidence>
<dbReference type="RefSeq" id="WP_274151429.1">
    <property type="nucleotide sequence ID" value="NZ_CP117811.1"/>
</dbReference>
<gene>
    <name evidence="1" type="ORF">PQO03_04390</name>
</gene>
<reference evidence="1 2" key="1">
    <citation type="submission" date="2023-02" db="EMBL/GenBank/DDBJ databases">
        <title>Genome sequence of Lentisphaera profundi SAORIC-696.</title>
        <authorList>
            <person name="Kim e."/>
            <person name="Cho J.-C."/>
            <person name="Choi A."/>
            <person name="Kang I."/>
        </authorList>
    </citation>
    <scope>NUCLEOTIDE SEQUENCE [LARGE SCALE GENOMIC DNA]</scope>
    <source>
        <strain evidence="1 2">SAORIC-696</strain>
    </source>
</reference>
<evidence type="ECO:0000313" key="1">
    <source>
        <dbReference type="EMBL" id="WDE97193.1"/>
    </source>
</evidence>
<dbReference type="Proteomes" id="UP001214250">
    <property type="component" value="Chromosome 1"/>
</dbReference>
<protein>
    <submittedName>
        <fullName evidence="1">Uncharacterized protein</fullName>
    </submittedName>
</protein>
<sequence length="132" mass="15498">MRFEHSSAQTWGCQRPQKDYFNFLPVKKSEVKKSLRVILHSAGGGADQAWSCAFKNKHCFHFYASDDYHVLYLDCRVNKESDWWWGHHEIEHMKYRSAMLKSDPPPVFNFSSHVDSSSNDTYPGFINKKSYN</sequence>
<dbReference type="EMBL" id="CP117811">
    <property type="protein sequence ID" value="WDE97193.1"/>
    <property type="molecule type" value="Genomic_DNA"/>
</dbReference>
<keyword evidence="2" id="KW-1185">Reference proteome</keyword>
<accession>A0ABY7VV77</accession>
<name>A0ABY7VV77_9BACT</name>
<organism evidence="1 2">
    <name type="scientific">Lentisphaera profundi</name>
    <dbReference type="NCBI Taxonomy" id="1658616"/>
    <lineage>
        <taxon>Bacteria</taxon>
        <taxon>Pseudomonadati</taxon>
        <taxon>Lentisphaerota</taxon>
        <taxon>Lentisphaeria</taxon>
        <taxon>Lentisphaerales</taxon>
        <taxon>Lentisphaeraceae</taxon>
        <taxon>Lentisphaera</taxon>
    </lineage>
</organism>